<dbReference type="EMBL" id="BARW01025262">
    <property type="protein sequence ID" value="GAJ06672.1"/>
    <property type="molecule type" value="Genomic_DNA"/>
</dbReference>
<name>X1UST2_9ZZZZ</name>
<gene>
    <name evidence="1" type="ORF">S12H4_41450</name>
</gene>
<sequence>MKEIRCQNPKCNHCLSKGIEVGAGMYYISPSKPLRLYREVIKCPKCGKLNEIIIEMGVRAKVRIIEDDRKVGIDTYIIKKDDLYSA</sequence>
<proteinExistence type="predicted"/>
<organism evidence="1">
    <name type="scientific">marine sediment metagenome</name>
    <dbReference type="NCBI Taxonomy" id="412755"/>
    <lineage>
        <taxon>unclassified sequences</taxon>
        <taxon>metagenomes</taxon>
        <taxon>ecological metagenomes</taxon>
    </lineage>
</organism>
<reference evidence="1" key="1">
    <citation type="journal article" date="2014" name="Front. Microbiol.">
        <title>High frequency of phylogenetically diverse reductive dehalogenase-homologous genes in deep subseafloor sedimentary metagenomes.</title>
        <authorList>
            <person name="Kawai M."/>
            <person name="Futagami T."/>
            <person name="Toyoda A."/>
            <person name="Takaki Y."/>
            <person name="Nishi S."/>
            <person name="Hori S."/>
            <person name="Arai W."/>
            <person name="Tsubouchi T."/>
            <person name="Morono Y."/>
            <person name="Uchiyama I."/>
            <person name="Ito T."/>
            <person name="Fujiyama A."/>
            <person name="Inagaki F."/>
            <person name="Takami H."/>
        </authorList>
    </citation>
    <scope>NUCLEOTIDE SEQUENCE</scope>
    <source>
        <strain evidence="1">Expedition CK06-06</strain>
    </source>
</reference>
<protein>
    <recommendedName>
        <fullName evidence="2">CpXC domain-containing protein</fullName>
    </recommendedName>
</protein>
<evidence type="ECO:0000313" key="1">
    <source>
        <dbReference type="EMBL" id="GAJ06672.1"/>
    </source>
</evidence>
<evidence type="ECO:0008006" key="2">
    <source>
        <dbReference type="Google" id="ProtNLM"/>
    </source>
</evidence>
<comment type="caution">
    <text evidence="1">The sequence shown here is derived from an EMBL/GenBank/DDBJ whole genome shotgun (WGS) entry which is preliminary data.</text>
</comment>
<dbReference type="AlphaFoldDB" id="X1UST2"/>
<accession>X1UST2</accession>